<dbReference type="PANTHER" id="PTHR11142">
    <property type="entry name" value="PSEUDOURIDYLATE SYNTHASE"/>
    <property type="match status" value="1"/>
</dbReference>
<dbReference type="InterPro" id="IPR020103">
    <property type="entry name" value="PsdUridine_synth_cat_dom_sf"/>
</dbReference>
<dbReference type="InterPro" id="IPR020095">
    <property type="entry name" value="PsdUridine_synth_TruA_C"/>
</dbReference>
<dbReference type="STRING" id="162209.IJ22_46130"/>
<comment type="similarity">
    <text evidence="1 4 5">Belongs to the tRNA pseudouridine synthase TruA family.</text>
</comment>
<dbReference type="GO" id="GO:0031119">
    <property type="term" value="P:tRNA pseudouridine synthesis"/>
    <property type="evidence" value="ECO:0007669"/>
    <property type="project" value="UniProtKB-UniRule"/>
</dbReference>
<dbReference type="InterPro" id="IPR001406">
    <property type="entry name" value="PsdUridine_synth_TruA"/>
</dbReference>
<name>A0A0U2WHU7_9BACL</name>
<comment type="caution">
    <text evidence="4">Lacks conserved residue(s) required for the propagation of feature annotation.</text>
</comment>
<dbReference type="FunFam" id="3.30.70.580:FF:000001">
    <property type="entry name" value="tRNA pseudouridine synthase A"/>
    <property type="match status" value="1"/>
</dbReference>
<dbReference type="KEGG" id="pnp:IJ22_46130"/>
<sequence>MTVSYDGTAYNGFQTQPGKNTVQDQLEHALLRLTGEELKIIASGRTDAGVHAKGQVINFHTHSRIPVERFCLAMNSWLPRDILVWDAKQVEDGFHARKSAKRKTYRYTIRCGKYIDIFRSHFEVHHPAPLCVESMRDGLKQLIGEHDFTSFCSTKTVAQSHVRTIYDAWIECEPMDTELQSFAMHIYLTGNGFLYNMVRIIVGTLIDIGEGKRSSSEIRSILEAKDRSLAGPTAMPHGLMLWKVFYGEEPLRP</sequence>
<dbReference type="PATRIC" id="fig|162209.4.peg.4863"/>
<keyword evidence="2 4" id="KW-0819">tRNA processing</keyword>
<dbReference type="SUPFAM" id="SSF55120">
    <property type="entry name" value="Pseudouridine synthase"/>
    <property type="match status" value="1"/>
</dbReference>
<gene>
    <name evidence="4" type="primary">truA</name>
    <name evidence="7" type="ORF">IJ22_46130</name>
</gene>
<dbReference type="Gene3D" id="3.30.70.580">
    <property type="entry name" value="Pseudouridine synthase I, catalytic domain, N-terminal subdomain"/>
    <property type="match status" value="1"/>
</dbReference>
<accession>A0A0U2WHU7</accession>
<dbReference type="AlphaFoldDB" id="A0A0U2WHU7"/>
<dbReference type="GO" id="GO:0003723">
    <property type="term" value="F:RNA binding"/>
    <property type="evidence" value="ECO:0007669"/>
    <property type="project" value="InterPro"/>
</dbReference>
<evidence type="ECO:0000256" key="5">
    <source>
        <dbReference type="RuleBase" id="RU003792"/>
    </source>
</evidence>
<keyword evidence="3 4" id="KW-0413">Isomerase</keyword>
<evidence type="ECO:0000256" key="2">
    <source>
        <dbReference type="ARBA" id="ARBA00022694"/>
    </source>
</evidence>
<dbReference type="InterPro" id="IPR020097">
    <property type="entry name" value="PsdUridine_synth_TruA_a/b_dom"/>
</dbReference>
<keyword evidence="8" id="KW-1185">Reference proteome</keyword>
<proteinExistence type="inferred from homology"/>
<evidence type="ECO:0000256" key="4">
    <source>
        <dbReference type="HAMAP-Rule" id="MF_00171"/>
    </source>
</evidence>
<dbReference type="NCBIfam" id="TIGR00071">
    <property type="entry name" value="hisT_truA"/>
    <property type="match status" value="1"/>
</dbReference>
<feature type="active site" description="Nucleophile" evidence="4">
    <location>
        <position position="47"/>
    </location>
</feature>
<reference evidence="8" key="1">
    <citation type="submission" date="2015-12" db="EMBL/GenBank/DDBJ databases">
        <title>Complete genome sequences of two moderately thermophilic Paenibacillus species.</title>
        <authorList>
            <person name="Butler R.III."/>
            <person name="Wang J."/>
            <person name="Stark B.C."/>
            <person name="Pombert J.-F."/>
        </authorList>
    </citation>
    <scope>NUCLEOTIDE SEQUENCE [LARGE SCALE GENOMIC DNA]</scope>
    <source>
        <strain evidence="8">32O-Y</strain>
    </source>
</reference>
<dbReference type="CDD" id="cd02570">
    <property type="entry name" value="PseudoU_synth_EcTruA"/>
    <property type="match status" value="1"/>
</dbReference>
<comment type="function">
    <text evidence="4">Formation of pseudouridine at positions 38, 39 and 40 in the anticodon stem and loop of transfer RNAs.</text>
</comment>
<dbReference type="Gene3D" id="3.30.70.660">
    <property type="entry name" value="Pseudouridine synthase I, catalytic domain, C-terminal subdomain"/>
    <property type="match status" value="1"/>
</dbReference>
<feature type="domain" description="Pseudouridine synthase I TruA alpha/beta" evidence="6">
    <location>
        <begin position="3"/>
        <end position="96"/>
    </location>
</feature>
<protein>
    <recommendedName>
        <fullName evidence="4">tRNA pseudouridine synthase A</fullName>
        <ecNumber evidence="4">5.4.99.12</ecNumber>
    </recommendedName>
    <alternativeName>
        <fullName evidence="4">tRNA pseudouridine(38-40) synthase</fullName>
    </alternativeName>
    <alternativeName>
        <fullName evidence="4">tRNA pseudouridylate synthase I</fullName>
    </alternativeName>
    <alternativeName>
        <fullName evidence="4">tRNA-uridine isomerase I</fullName>
    </alternativeName>
</protein>
<dbReference type="EMBL" id="CP013652">
    <property type="protein sequence ID" value="ALS24890.1"/>
    <property type="molecule type" value="Genomic_DNA"/>
</dbReference>
<dbReference type="PIRSF" id="PIRSF001430">
    <property type="entry name" value="tRNA_psdUrid_synth"/>
    <property type="match status" value="1"/>
</dbReference>
<evidence type="ECO:0000313" key="8">
    <source>
        <dbReference type="Proteomes" id="UP000061660"/>
    </source>
</evidence>
<comment type="subunit">
    <text evidence="4">Homodimer.</text>
</comment>
<organism evidence="7 8">
    <name type="scientific">Paenibacillus naphthalenovorans</name>
    <dbReference type="NCBI Taxonomy" id="162209"/>
    <lineage>
        <taxon>Bacteria</taxon>
        <taxon>Bacillati</taxon>
        <taxon>Bacillota</taxon>
        <taxon>Bacilli</taxon>
        <taxon>Bacillales</taxon>
        <taxon>Paenibacillaceae</taxon>
        <taxon>Paenibacillus</taxon>
    </lineage>
</organism>
<comment type="catalytic activity">
    <reaction evidence="4 5">
        <text>uridine(38/39/40) in tRNA = pseudouridine(38/39/40) in tRNA</text>
        <dbReference type="Rhea" id="RHEA:22376"/>
        <dbReference type="Rhea" id="RHEA-COMP:10085"/>
        <dbReference type="Rhea" id="RHEA-COMP:10087"/>
        <dbReference type="ChEBI" id="CHEBI:65314"/>
        <dbReference type="ChEBI" id="CHEBI:65315"/>
        <dbReference type="EC" id="5.4.99.12"/>
    </reaction>
</comment>
<dbReference type="PANTHER" id="PTHR11142:SF0">
    <property type="entry name" value="TRNA PSEUDOURIDINE SYNTHASE-LIKE 1"/>
    <property type="match status" value="1"/>
</dbReference>
<dbReference type="Proteomes" id="UP000061660">
    <property type="component" value="Chromosome"/>
</dbReference>
<feature type="binding site" evidence="4">
    <location>
        <position position="105"/>
    </location>
    <ligand>
        <name>substrate</name>
    </ligand>
</feature>
<feature type="domain" description="Pseudouridine synthase I TruA alpha/beta" evidence="6">
    <location>
        <begin position="140"/>
        <end position="246"/>
    </location>
</feature>
<evidence type="ECO:0000259" key="6">
    <source>
        <dbReference type="Pfam" id="PF01416"/>
    </source>
</evidence>
<reference evidence="7 8" key="2">
    <citation type="journal article" date="2016" name="Genome Announc.">
        <title>Complete Genome Sequences of Two Interactive Moderate Thermophiles, Paenibacillus napthalenovorans 32O-Y and Paenibacillus sp. 32O-W.</title>
        <authorList>
            <person name="Butler R.R.III."/>
            <person name="Wang J."/>
            <person name="Stark B.C."/>
            <person name="Pombert J.F."/>
        </authorList>
    </citation>
    <scope>NUCLEOTIDE SEQUENCE [LARGE SCALE GENOMIC DNA]</scope>
    <source>
        <strain evidence="7 8">32O-Y</strain>
    </source>
</reference>
<dbReference type="HAMAP" id="MF_00171">
    <property type="entry name" value="TruA"/>
    <property type="match status" value="1"/>
</dbReference>
<dbReference type="InterPro" id="IPR020094">
    <property type="entry name" value="TruA/RsuA/RluB/E/F_N"/>
</dbReference>
<evidence type="ECO:0000313" key="7">
    <source>
        <dbReference type="EMBL" id="ALS24890.1"/>
    </source>
</evidence>
<dbReference type="GO" id="GO:0160147">
    <property type="term" value="F:tRNA pseudouridine(38-40) synthase activity"/>
    <property type="evidence" value="ECO:0007669"/>
    <property type="project" value="UniProtKB-EC"/>
</dbReference>
<dbReference type="Pfam" id="PF01416">
    <property type="entry name" value="PseudoU_synth_1"/>
    <property type="match status" value="2"/>
</dbReference>
<evidence type="ECO:0000256" key="3">
    <source>
        <dbReference type="ARBA" id="ARBA00023235"/>
    </source>
</evidence>
<dbReference type="EC" id="5.4.99.12" evidence="4"/>
<evidence type="ECO:0000256" key="1">
    <source>
        <dbReference type="ARBA" id="ARBA00009375"/>
    </source>
</evidence>